<dbReference type="Pfam" id="PF02668">
    <property type="entry name" value="TauD"/>
    <property type="match status" value="1"/>
</dbReference>
<keyword evidence="4" id="KW-1185">Reference proteome</keyword>
<accession>A0AAV5GR20</accession>
<protein>
    <recommendedName>
        <fullName evidence="2">TauD/TfdA-like domain-containing protein</fullName>
    </recommendedName>
</protein>
<dbReference type="Proteomes" id="UP001342314">
    <property type="component" value="Unassembled WGS sequence"/>
</dbReference>
<evidence type="ECO:0000256" key="1">
    <source>
        <dbReference type="ARBA" id="ARBA00023002"/>
    </source>
</evidence>
<evidence type="ECO:0000313" key="4">
    <source>
        <dbReference type="Proteomes" id="UP001342314"/>
    </source>
</evidence>
<evidence type="ECO:0000313" key="3">
    <source>
        <dbReference type="EMBL" id="GJN92979.1"/>
    </source>
</evidence>
<dbReference type="SUPFAM" id="SSF51197">
    <property type="entry name" value="Clavaminate synthase-like"/>
    <property type="match status" value="1"/>
</dbReference>
<reference evidence="3 4" key="1">
    <citation type="submission" date="2021-12" db="EMBL/GenBank/DDBJ databases">
        <title>High titer production of polyol ester of fatty acids by Rhodotorula paludigena BS15 towards product separation-free biomass refinery.</title>
        <authorList>
            <person name="Mano J."/>
            <person name="Ono H."/>
            <person name="Tanaka T."/>
            <person name="Naito K."/>
            <person name="Sushida H."/>
            <person name="Ike M."/>
            <person name="Tokuyasu K."/>
            <person name="Kitaoka M."/>
        </authorList>
    </citation>
    <scope>NUCLEOTIDE SEQUENCE [LARGE SCALE GENOMIC DNA]</scope>
    <source>
        <strain evidence="3 4">BS15</strain>
    </source>
</reference>
<organism evidence="3 4">
    <name type="scientific">Rhodotorula paludigena</name>
    <dbReference type="NCBI Taxonomy" id="86838"/>
    <lineage>
        <taxon>Eukaryota</taxon>
        <taxon>Fungi</taxon>
        <taxon>Dikarya</taxon>
        <taxon>Basidiomycota</taxon>
        <taxon>Pucciniomycotina</taxon>
        <taxon>Microbotryomycetes</taxon>
        <taxon>Sporidiobolales</taxon>
        <taxon>Sporidiobolaceae</taxon>
        <taxon>Rhodotorula</taxon>
    </lineage>
</organism>
<dbReference type="GO" id="GO:0016491">
    <property type="term" value="F:oxidoreductase activity"/>
    <property type="evidence" value="ECO:0007669"/>
    <property type="project" value="UniProtKB-KW"/>
</dbReference>
<dbReference type="InterPro" id="IPR050411">
    <property type="entry name" value="AlphaKG_dependent_hydroxylases"/>
</dbReference>
<keyword evidence="1" id="KW-0560">Oxidoreductase</keyword>
<dbReference type="InterPro" id="IPR042098">
    <property type="entry name" value="TauD-like_sf"/>
</dbReference>
<name>A0AAV5GR20_9BASI</name>
<feature type="domain" description="TauD/TfdA-like" evidence="2">
    <location>
        <begin position="49"/>
        <end position="339"/>
    </location>
</feature>
<gene>
    <name evidence="3" type="ORF">Rhopal_006024-T1</name>
</gene>
<dbReference type="Gene3D" id="3.60.130.10">
    <property type="entry name" value="Clavaminate synthase-like"/>
    <property type="match status" value="1"/>
</dbReference>
<dbReference type="PANTHER" id="PTHR10696">
    <property type="entry name" value="GAMMA-BUTYROBETAINE HYDROXYLASE-RELATED"/>
    <property type="match status" value="1"/>
</dbReference>
<evidence type="ECO:0000259" key="2">
    <source>
        <dbReference type="Pfam" id="PF02668"/>
    </source>
</evidence>
<dbReference type="EMBL" id="BQKY01000012">
    <property type="protein sequence ID" value="GJN92979.1"/>
    <property type="molecule type" value="Genomic_DNA"/>
</dbReference>
<proteinExistence type="predicted"/>
<sequence length="340" mass="37291">MPVATDTLASADSAKDARLRGLRNIVVEGQRTLPTGATMPLAATSDEPTRSLDQWVSLVKGWKKSDVDAVLAKHGALLLRDIPVKSANDFSRLLHAFGWTAHIDVGNPVNRVVHAPNVANANEGPASLYIAAHSEFGISSIFPSRICFWCMVAPDEGGQTPVNSGAWLLQRLQEEAPEFVEELVAKGVRYTIYHPPTKRSLDANGNGVVAAWGSQVVQGDDDETIKAKVEAEIQRISPETSWEWQPDGGLFTFQRVPGVRFHPVLQVPVIFSNLASYYGGAIGRGTLEAPYLDAEGFYKPPPLYGDDSPIPLKYLDLVERLTCEGRTMIKWEQYDVLIIE</sequence>
<dbReference type="AlphaFoldDB" id="A0AAV5GR20"/>
<dbReference type="PANTHER" id="PTHR10696:SF21">
    <property type="entry name" value="TAUD_TFDA-LIKE DOMAIN-CONTAINING PROTEIN"/>
    <property type="match status" value="1"/>
</dbReference>
<dbReference type="InterPro" id="IPR003819">
    <property type="entry name" value="TauD/TfdA-like"/>
</dbReference>
<comment type="caution">
    <text evidence="3">The sequence shown here is derived from an EMBL/GenBank/DDBJ whole genome shotgun (WGS) entry which is preliminary data.</text>
</comment>